<organism evidence="2 3">
    <name type="scientific">Pseudoclavibacter chungangensis</name>
    <dbReference type="NCBI Taxonomy" id="587635"/>
    <lineage>
        <taxon>Bacteria</taxon>
        <taxon>Bacillati</taxon>
        <taxon>Actinomycetota</taxon>
        <taxon>Actinomycetes</taxon>
        <taxon>Micrococcales</taxon>
        <taxon>Microbacteriaceae</taxon>
        <taxon>Pseudoclavibacter</taxon>
    </lineage>
</organism>
<feature type="domain" description="GerMN" evidence="1">
    <location>
        <begin position="207"/>
        <end position="297"/>
    </location>
</feature>
<evidence type="ECO:0000259" key="1">
    <source>
        <dbReference type="SMART" id="SM00909"/>
    </source>
</evidence>
<dbReference type="AlphaFoldDB" id="A0A7J5BYT8"/>
<dbReference type="InterPro" id="IPR019606">
    <property type="entry name" value="GerMN"/>
</dbReference>
<dbReference type="Pfam" id="PF10647">
    <property type="entry name" value="Gmad1"/>
    <property type="match status" value="1"/>
</dbReference>
<dbReference type="Pfam" id="PF25976">
    <property type="entry name" value="LpqB_N"/>
    <property type="match status" value="1"/>
</dbReference>
<evidence type="ECO:0000313" key="3">
    <source>
        <dbReference type="Proteomes" id="UP000467240"/>
    </source>
</evidence>
<keyword evidence="3" id="KW-1185">Reference proteome</keyword>
<dbReference type="Pfam" id="PF10646">
    <property type="entry name" value="Germane"/>
    <property type="match status" value="1"/>
</dbReference>
<dbReference type="EMBL" id="WBJZ01000006">
    <property type="protein sequence ID" value="KAB1659502.1"/>
    <property type="molecule type" value="Genomic_DNA"/>
</dbReference>
<accession>A0A7J5BYT8</accession>
<dbReference type="RefSeq" id="WP_158040002.1">
    <property type="nucleotide sequence ID" value="NZ_JACCFV010000001.1"/>
</dbReference>
<evidence type="ECO:0000313" key="2">
    <source>
        <dbReference type="EMBL" id="KAB1659502.1"/>
    </source>
</evidence>
<protein>
    <recommendedName>
        <fullName evidence="1">GerMN domain-containing protein</fullName>
    </recommendedName>
</protein>
<proteinExistence type="predicted"/>
<dbReference type="Proteomes" id="UP000467240">
    <property type="component" value="Unassembled WGS sequence"/>
</dbReference>
<dbReference type="PROSITE" id="PS51257">
    <property type="entry name" value="PROKAR_LIPOPROTEIN"/>
    <property type="match status" value="1"/>
</dbReference>
<name>A0A7J5BYT8_9MICO</name>
<gene>
    <name evidence="2" type="ORF">F8O01_06135</name>
</gene>
<reference evidence="2 3" key="1">
    <citation type="submission" date="2019-09" db="EMBL/GenBank/DDBJ databases">
        <title>Phylogeny of genus Pseudoclavibacter and closely related genus.</title>
        <authorList>
            <person name="Li Y."/>
        </authorList>
    </citation>
    <scope>NUCLEOTIDE SEQUENCE [LARGE SCALE GENOMIC DNA]</scope>
    <source>
        <strain evidence="2 3">DSM 23821</strain>
    </source>
</reference>
<comment type="caution">
    <text evidence="2">The sequence shown here is derived from an EMBL/GenBank/DDBJ whole genome shotgun (WGS) entry which is preliminary data.</text>
</comment>
<dbReference type="InterPro" id="IPR018910">
    <property type="entry name" value="LpqB_C"/>
</dbReference>
<dbReference type="OrthoDB" id="3226781at2"/>
<dbReference type="SMART" id="SM00909">
    <property type="entry name" value="Germane"/>
    <property type="match status" value="1"/>
</dbReference>
<sequence length="569" mass="59939">MNGGTTRVGRGVRALTALALCVLVLVGCARLPLSGPVMEGDPIEGVEEPGVRFLPAGPIAGATPEQIASGFLEAGTGTSSDYQTARSFLTSDYAASWNPTLRVLVVRSEPVFEFDGVSRVTATLDVVAVVGPDAVYRDLPSPETRTIDLDVQSVDGEWRIGDAEDGLVLLEQQFSDVFEPYTLNFFDRGMRDLVPDVRWFPDYTNAPTRIVDALLGGPAGWLREGSVVSAFPADAIRNGPVVTDQGIATVNFTTSFSAAPYERFPYMLLQLQQSLVGVGKIEEVEIAVNGKKLDIEALTSDQVNTDYPVSSTPLVYQDGVLGYLSGGNSVTQVEGAEKLASVLPNLEPSRGVLATDEGLGAFLTADGVVAIPFDTGQPVPLHGRFDSVVPSIDRHGYVWTAATTGPAVMAQNVTERTEQELQVPGLAGGGTVAIEVSRDGARVAMLVRDAGVVSLAIMAIERDDVGAPIGLGTPEVVAVGVGTAIDLTWVDRTDVAILVEDGRGASTVRVHQIGGGTDDFGAIENGVQIVGSNTLVGLRTVDNQGNLFVPKSNRWQSTGAKVSFLVTQA</sequence>
<dbReference type="InterPro" id="IPR059026">
    <property type="entry name" value="LpqB_N"/>
</dbReference>